<evidence type="ECO:0000256" key="1">
    <source>
        <dbReference type="ARBA" id="ARBA00004127"/>
    </source>
</evidence>
<dbReference type="STRING" id="2045.KR76_02205"/>
<protein>
    <submittedName>
        <fullName evidence="5">Uncharacterized protein</fullName>
    </submittedName>
</protein>
<keyword evidence="3" id="KW-1133">Transmembrane helix</keyword>
<sequence length="88" mass="8808">MSDPGLQAERTRLAGTRTALSMAAAALALAHVVRIPGLASAVLLVASVLGVVVTTAPHLREARGLRLAALTQLALVIAACALTAIATS</sequence>
<evidence type="ECO:0000313" key="6">
    <source>
        <dbReference type="Proteomes" id="UP000030300"/>
    </source>
</evidence>
<dbReference type="InterPro" id="IPR003807">
    <property type="entry name" value="DUF202"/>
</dbReference>
<reference evidence="5 6" key="1">
    <citation type="journal article" date="2015" name="Genome Announc.">
        <title>Complete Genome Sequence of Steroid-Transforming Nocardioides simplex VKM Ac-2033D.</title>
        <authorList>
            <person name="Shtratnikova V.Y."/>
            <person name="Schelkunov M.I."/>
            <person name="Pekov Y.A."/>
            <person name="Fokina V.V."/>
            <person name="Logacheva M.D."/>
            <person name="Sokolov S.L."/>
            <person name="Bragin E.Y."/>
            <person name="Ashapkin V.V."/>
            <person name="Donova M.V."/>
        </authorList>
    </citation>
    <scope>NUCLEOTIDE SEQUENCE [LARGE SCALE GENOMIC DNA]</scope>
    <source>
        <strain evidence="5 6">VKM Ac-2033D</strain>
    </source>
</reference>
<keyword evidence="2" id="KW-0812">Transmembrane</keyword>
<keyword evidence="4" id="KW-0472">Membrane</keyword>
<dbReference type="Pfam" id="PF02656">
    <property type="entry name" value="DUF202"/>
    <property type="match status" value="1"/>
</dbReference>
<dbReference type="RefSeq" id="WP_038676327.1">
    <property type="nucleotide sequence ID" value="NZ_BJMC01000006.1"/>
</dbReference>
<organism evidence="5 6">
    <name type="scientific">Nocardioides simplex</name>
    <name type="common">Arthrobacter simplex</name>
    <dbReference type="NCBI Taxonomy" id="2045"/>
    <lineage>
        <taxon>Bacteria</taxon>
        <taxon>Bacillati</taxon>
        <taxon>Actinomycetota</taxon>
        <taxon>Actinomycetes</taxon>
        <taxon>Propionibacteriales</taxon>
        <taxon>Nocardioidaceae</taxon>
        <taxon>Pimelobacter</taxon>
    </lineage>
</organism>
<evidence type="ECO:0000256" key="2">
    <source>
        <dbReference type="ARBA" id="ARBA00022692"/>
    </source>
</evidence>
<dbReference type="GO" id="GO:0012505">
    <property type="term" value="C:endomembrane system"/>
    <property type="evidence" value="ECO:0007669"/>
    <property type="project" value="UniProtKB-SubCell"/>
</dbReference>
<keyword evidence="6" id="KW-1185">Reference proteome</keyword>
<dbReference type="Proteomes" id="UP000030300">
    <property type="component" value="Chromosome"/>
</dbReference>
<dbReference type="eggNOG" id="ENOG5032FBW">
    <property type="taxonomic scope" value="Bacteria"/>
</dbReference>
<name>A0A0A1DF67_NOCSI</name>
<gene>
    <name evidence="5" type="ORF">KR76_02205</name>
</gene>
<comment type="subcellular location">
    <subcellularLocation>
        <location evidence="1">Endomembrane system</location>
        <topology evidence="1">Multi-pass membrane protein</topology>
    </subcellularLocation>
</comment>
<accession>A0A0A1DF67</accession>
<dbReference type="GeneID" id="96607796"/>
<evidence type="ECO:0000256" key="4">
    <source>
        <dbReference type="ARBA" id="ARBA00023136"/>
    </source>
</evidence>
<proteinExistence type="predicted"/>
<dbReference type="AlphaFoldDB" id="A0A0A1DF67"/>
<dbReference type="EMBL" id="CP009896">
    <property type="protein sequence ID" value="AIY15881.1"/>
    <property type="molecule type" value="Genomic_DNA"/>
</dbReference>
<dbReference type="KEGG" id="psim:KR76_02205"/>
<dbReference type="HOGENOM" id="CLU_2465943_0_0_11"/>
<evidence type="ECO:0000256" key="3">
    <source>
        <dbReference type="ARBA" id="ARBA00022989"/>
    </source>
</evidence>
<evidence type="ECO:0000313" key="5">
    <source>
        <dbReference type="EMBL" id="AIY15881.1"/>
    </source>
</evidence>